<dbReference type="Pfam" id="PF01497">
    <property type="entry name" value="Peripla_BP_2"/>
    <property type="match status" value="1"/>
</dbReference>
<organism evidence="2 3">
    <name type="scientific">Bradyrhizobium cosmicum</name>
    <dbReference type="NCBI Taxonomy" id="1404864"/>
    <lineage>
        <taxon>Bacteria</taxon>
        <taxon>Pseudomonadati</taxon>
        <taxon>Pseudomonadota</taxon>
        <taxon>Alphaproteobacteria</taxon>
        <taxon>Hyphomicrobiales</taxon>
        <taxon>Nitrobacteraceae</taxon>
        <taxon>Bradyrhizobium</taxon>
    </lineage>
</organism>
<dbReference type="InterPro" id="IPR050902">
    <property type="entry name" value="ABC_Transporter_SBP"/>
</dbReference>
<dbReference type="Gene3D" id="1.20.58.2180">
    <property type="match status" value="1"/>
</dbReference>
<dbReference type="Gene3D" id="3.40.50.1980">
    <property type="entry name" value="Nitrogenase molybdenum iron protein domain"/>
    <property type="match status" value="2"/>
</dbReference>
<dbReference type="InterPro" id="IPR002491">
    <property type="entry name" value="ABC_transptr_periplasmic_BD"/>
</dbReference>
<dbReference type="RefSeq" id="WP_015686174.1">
    <property type="nucleotide sequence ID" value="NC_017082.1"/>
</dbReference>
<reference evidence="2 3" key="1">
    <citation type="journal article" date="2012" name="Microbes Environ.">
        <title>Complete genome sequence of Bradyrhizobium sp. S23321: insights into symbiosis evolution in soil oligotrophs.</title>
        <authorList>
            <person name="Okubo T."/>
            <person name="Tsukui T."/>
            <person name="Maita H."/>
            <person name="Okamoto S."/>
            <person name="Oshima K."/>
            <person name="Fujisawa T."/>
            <person name="Saito A."/>
            <person name="Futamata H."/>
            <person name="Hattori R."/>
            <person name="Shimomura Y."/>
            <person name="Haruta S."/>
            <person name="Morimoto S."/>
            <person name="Wang Y."/>
            <person name="Sakai Y."/>
            <person name="Hattori M."/>
            <person name="Aizawa S."/>
            <person name="Nagashima K.V.P."/>
            <person name="Masuda S."/>
            <person name="Hattori T."/>
            <person name="Yamashita A."/>
            <person name="Bao Z."/>
            <person name="Hayatsu M."/>
            <person name="Kajiya-Kanegae H."/>
            <person name="Yoshinaga I."/>
            <person name="Sakamoto K."/>
            <person name="Toyota K."/>
            <person name="Nakao M."/>
            <person name="Kohara M."/>
            <person name="Anda M."/>
            <person name="Niwa R."/>
            <person name="Jung-Hwan P."/>
            <person name="Sameshima-Saito R."/>
            <person name="Tokuda S."/>
            <person name="Yamamoto S."/>
            <person name="Yamamoto S."/>
            <person name="Yokoyama T."/>
            <person name="Akutsu T."/>
            <person name="Nakamura Y."/>
            <person name="Nakahira-Yanaka Y."/>
            <person name="Takada Hoshino Y."/>
            <person name="Hirakawa H."/>
            <person name="Mitsui H."/>
            <person name="Terasawa K."/>
            <person name="Itakura M."/>
            <person name="Sato S."/>
            <person name="Ikeda-Ohtsubo W."/>
            <person name="Sakakura N."/>
            <person name="Kaminuma E."/>
            <person name="Minamisawa K."/>
        </authorList>
    </citation>
    <scope>NUCLEOTIDE SEQUENCE [LARGE SCALE GENOMIC DNA]</scope>
    <source>
        <strain evidence="2 3">S23321</strain>
    </source>
</reference>
<dbReference type="GO" id="GO:0071281">
    <property type="term" value="P:cellular response to iron ion"/>
    <property type="evidence" value="ECO:0007669"/>
    <property type="project" value="TreeGrafter"/>
</dbReference>
<evidence type="ECO:0000259" key="1">
    <source>
        <dbReference type="PROSITE" id="PS50983"/>
    </source>
</evidence>
<keyword evidence="3" id="KW-1185">Reference proteome</keyword>
<evidence type="ECO:0000313" key="3">
    <source>
        <dbReference type="Proteomes" id="UP000007886"/>
    </source>
</evidence>
<feature type="domain" description="Fe/B12 periplasmic-binding" evidence="1">
    <location>
        <begin position="34"/>
        <end position="303"/>
    </location>
</feature>
<accession>A0AAI8QD04</accession>
<dbReference type="PROSITE" id="PS50983">
    <property type="entry name" value="FE_B12_PBP"/>
    <property type="match status" value="1"/>
</dbReference>
<proteinExistence type="predicted"/>
<dbReference type="PANTHER" id="PTHR30535">
    <property type="entry name" value="VITAMIN B12-BINDING PROTEIN"/>
    <property type="match status" value="1"/>
</dbReference>
<dbReference type="EMBL" id="AP012279">
    <property type="protein sequence ID" value="BAL76884.1"/>
    <property type="molecule type" value="Genomic_DNA"/>
</dbReference>
<sequence>MSLVVAFGALGPASAIDLADQRNRTVSFDRLPERLVIIPIPAPSTFMTIDGSDRKIVGMNDYAARAMREGIFAKLFPGFTRIQTSVTTGGDASNFAPNVEAILALRPDAILQWANSNEIIGPLDRTGIPVVGMRVGSFENYVDYVKLMGTIAGRDERAGELLRKQEETRQSLASRFADLPSSQRPRVLYFNRAAGMLRVSGQGTAQDLAIQLAGGRNALDGAGSISTVTIEQILVWNPQIVLLGNFDPTMPSDLYRDPRWQGVEAVRTHRVYRVPLGGYRWDPPSHESALGWIWLAGLLHPERAPENIRASVRDWFGFLYKYSPTDEEIDKILFLRENAASVGYDSYWAR</sequence>
<dbReference type="SUPFAM" id="SSF53807">
    <property type="entry name" value="Helical backbone' metal receptor"/>
    <property type="match status" value="1"/>
</dbReference>
<evidence type="ECO:0000313" key="2">
    <source>
        <dbReference type="EMBL" id="BAL76884.1"/>
    </source>
</evidence>
<name>A0AAI8QD04_9BRAD</name>
<dbReference type="PANTHER" id="PTHR30535:SF34">
    <property type="entry name" value="MOLYBDATE-BINDING PROTEIN MOLA"/>
    <property type="match status" value="1"/>
</dbReference>
<protein>
    <submittedName>
        <fullName evidence="2">Periplasmic iron siderophore binding protein of ABC transporter</fullName>
    </submittedName>
</protein>
<dbReference type="KEGG" id="brs:S23_36850"/>
<dbReference type="AlphaFoldDB" id="A0AAI8QD04"/>
<dbReference type="Proteomes" id="UP000007886">
    <property type="component" value="Chromosome"/>
</dbReference>
<gene>
    <name evidence="2" type="ORF">S23_36850</name>
</gene>